<accession>A0ABT1QKZ1</accession>
<dbReference type="EMBL" id="JANFQO010000001">
    <property type="protein sequence ID" value="MCQ4163184.1"/>
    <property type="molecule type" value="Genomic_DNA"/>
</dbReference>
<evidence type="ECO:0000256" key="1">
    <source>
        <dbReference type="SAM" id="SignalP"/>
    </source>
</evidence>
<proteinExistence type="predicted"/>
<organism evidence="2 3">
    <name type="scientific">Tahibacter harae</name>
    <dbReference type="NCBI Taxonomy" id="2963937"/>
    <lineage>
        <taxon>Bacteria</taxon>
        <taxon>Pseudomonadati</taxon>
        <taxon>Pseudomonadota</taxon>
        <taxon>Gammaproteobacteria</taxon>
        <taxon>Lysobacterales</taxon>
        <taxon>Rhodanobacteraceae</taxon>
        <taxon>Tahibacter</taxon>
    </lineage>
</organism>
<name>A0ABT1QKZ1_9GAMM</name>
<reference evidence="2" key="1">
    <citation type="submission" date="2022-07" db="EMBL/GenBank/DDBJ databases">
        <title>Tahibacter sp., a new gammaproteobacterium isolated from the silt sample collected at pig farm.</title>
        <authorList>
            <person name="Chen H."/>
        </authorList>
    </citation>
    <scope>NUCLEOTIDE SEQUENCE</scope>
    <source>
        <strain evidence="2">P2K</strain>
    </source>
</reference>
<protein>
    <recommendedName>
        <fullName evidence="4">Dicarboxylate transport</fullName>
    </recommendedName>
</protein>
<evidence type="ECO:0008006" key="4">
    <source>
        <dbReference type="Google" id="ProtNLM"/>
    </source>
</evidence>
<feature type="signal peptide" evidence="1">
    <location>
        <begin position="1"/>
        <end position="22"/>
    </location>
</feature>
<dbReference type="Proteomes" id="UP001165498">
    <property type="component" value="Unassembled WGS sequence"/>
</dbReference>
<dbReference type="RefSeq" id="WP_255910205.1">
    <property type="nucleotide sequence ID" value="NZ_JANFQO010000001.1"/>
</dbReference>
<feature type="chain" id="PRO_5045091756" description="Dicarboxylate transport" evidence="1">
    <location>
        <begin position="23"/>
        <end position="666"/>
    </location>
</feature>
<sequence length="666" mass="69956">MRRLLSAVFIVSVLSLSLPAAAAGLKLRLDSLQAYGISVQGIEVDFFPEAEDGESLRLRAARLEWPEAGLKVEALAAACPLQADAGGWRCAGQASAGAAPAPLQAGFVANLEQGRLRLELERAPARLQLAQAGQERRWQLQLRQLPLAWLDSYLRQAWPALSRVDGQLALDAELPAGNAAPLRVDYSLRGAGFDTTAGTYAAADVGLAGKLDLRSSAKGWSLAHDGQLSGGEVLLGSFHAKLADHGTRLGFRLAPEGDAYRLDQLAYTDPAVLELNGSARFAPSRSPALQNFSLDSIDLRLPAAQQRYLQGLLGAAGWAGLSSSGRLRGRARFDASGIAGAALRLEDVALAETGRGVEVKGLAGELEWAREGEAPGGQLGWQSAALYSLPLGAASSRWSSRDGVLALAAPARIPLLGGALDLLNLQLHPAAASGERLQAGVAVHDVELAALSKALGWPRFGGKLGGAVPQLRYADQRLDMAGGLMLNVFDGTLNVTGLALERPFGVMPSLSADIAFSGLDLSLVTGTFDIGEISGRLSGQVRELRLVDWAPVAFDAEFKALDGGRISQRAVKTISSVGGGGIAAGLQASMLRLFDTFGYSRLGIGCRLRNAVCQMRGLDSDGARYTLVEGRGLPRIQIVGHQSEVDWAVLVDRLKAAASGTAPVIN</sequence>
<gene>
    <name evidence="2" type="ORF">NM961_00485</name>
</gene>
<keyword evidence="3" id="KW-1185">Reference proteome</keyword>
<evidence type="ECO:0000313" key="3">
    <source>
        <dbReference type="Proteomes" id="UP001165498"/>
    </source>
</evidence>
<comment type="caution">
    <text evidence="2">The sequence shown here is derived from an EMBL/GenBank/DDBJ whole genome shotgun (WGS) entry which is preliminary data.</text>
</comment>
<evidence type="ECO:0000313" key="2">
    <source>
        <dbReference type="EMBL" id="MCQ4163184.1"/>
    </source>
</evidence>
<keyword evidence="1" id="KW-0732">Signal</keyword>